<comment type="caution">
    <text evidence="1">The sequence shown here is derived from an EMBL/GenBank/DDBJ whole genome shotgun (WGS) entry which is preliminary data.</text>
</comment>
<proteinExistence type="predicted"/>
<gene>
    <name evidence="1" type="ORF">BOTCAL_0346g00110</name>
</gene>
<sequence length="422" mass="48034">MNATRVLVWLGEDDKSVDLPAAAKIISHFRIKKRELQRKVQSIDAKEPSADFQEWADRNWNVWQGYASGWKAVQNILARPYFTRSILVGHHNVTNILDLIFIIHNFPQIENRIPAQYLTEPDVIPRIYQLSLAMQKYRTALKSMYAIPGTNLEFKLAGQNGLNLGELLANFRGKKSTLPMDQVYSVLRMTIDASIMYKIPFWTSWSRKQPAQRLPQFNNRQSLKKLCTDTTQYILREDGDLGALRMINTHAKPTKRQRLAILGSGYLIPIAGTRGRLVVYKHVLGKIEGLVGITQRNREYSNKSSDRQSELKKKKLRLNQYRGRGGFGLLPLAVSRDSEGRYVLGGMSMRKGDLVVVVGRGRDPLILRRLEHGEELRGGSRKENTETPVYQSVATATIPDTGKIQKKPVLWIAPYGYGDCRD</sequence>
<reference evidence="1 2" key="1">
    <citation type="submission" date="2017-11" db="EMBL/GenBank/DDBJ databases">
        <title>Comparative genomics of Botrytis spp.</title>
        <authorList>
            <person name="Valero-Jimenez C.A."/>
            <person name="Tapia P."/>
            <person name="Veloso J."/>
            <person name="Silva-Moreno E."/>
            <person name="Staats M."/>
            <person name="Valdes J.H."/>
            <person name="Van Kan J.A.L."/>
        </authorList>
    </citation>
    <scope>NUCLEOTIDE SEQUENCE [LARGE SCALE GENOMIC DNA]</scope>
    <source>
        <strain evidence="1 2">MUCL2830</strain>
    </source>
</reference>
<keyword evidence="2" id="KW-1185">Reference proteome</keyword>
<evidence type="ECO:0008006" key="3">
    <source>
        <dbReference type="Google" id="ProtNLM"/>
    </source>
</evidence>
<accession>A0A4Y8CVB2</accession>
<dbReference type="Proteomes" id="UP000297299">
    <property type="component" value="Unassembled WGS sequence"/>
</dbReference>
<evidence type="ECO:0000313" key="1">
    <source>
        <dbReference type="EMBL" id="TEY44696.1"/>
    </source>
</evidence>
<protein>
    <recommendedName>
        <fullName evidence="3">Heterokaryon incompatibility domain-containing protein</fullName>
    </recommendedName>
</protein>
<dbReference type="OrthoDB" id="3553147at2759"/>
<name>A0A4Y8CVB2_9HELO</name>
<dbReference type="STRING" id="38488.A0A4Y8CVB2"/>
<organism evidence="1 2">
    <name type="scientific">Botryotinia calthae</name>
    <dbReference type="NCBI Taxonomy" id="38488"/>
    <lineage>
        <taxon>Eukaryota</taxon>
        <taxon>Fungi</taxon>
        <taxon>Dikarya</taxon>
        <taxon>Ascomycota</taxon>
        <taxon>Pezizomycotina</taxon>
        <taxon>Leotiomycetes</taxon>
        <taxon>Helotiales</taxon>
        <taxon>Sclerotiniaceae</taxon>
        <taxon>Botryotinia</taxon>
    </lineage>
</organism>
<dbReference type="EMBL" id="PHWZ01000345">
    <property type="protein sequence ID" value="TEY44696.1"/>
    <property type="molecule type" value="Genomic_DNA"/>
</dbReference>
<evidence type="ECO:0000313" key="2">
    <source>
        <dbReference type="Proteomes" id="UP000297299"/>
    </source>
</evidence>
<dbReference type="AlphaFoldDB" id="A0A4Y8CVB2"/>